<sequence>MSQLDQKPKIGQMQTSKKGEGGKGKQTGLLPTHLLLQPLHYPVQFNNIITTTTTSKVALCGVPKKKARKSGSGANRSSGLRPGCWGEDQTRKTSNTATEGSVVLNKKAAVLKNGAGRGTVKSNVCDLENKIAFQRRDWEGPFFKGELCASNYALCDNRSTTVGMVIREPPKPLCEASGNPALSTITTGAAMRRTDDNPRQRPAGWTPTQNPERNSSIKLESVDGGLVSSLR</sequence>
<reference evidence="2" key="1">
    <citation type="submission" date="2022-01" db="EMBL/GenBank/DDBJ databases">
        <title>Genome Sequence Resource for Two Populations of Ditylenchus destructor, the Migratory Endoparasitic Phytonematode.</title>
        <authorList>
            <person name="Zhang H."/>
            <person name="Lin R."/>
            <person name="Xie B."/>
        </authorList>
    </citation>
    <scope>NUCLEOTIDE SEQUENCE</scope>
    <source>
        <strain evidence="2">BazhouSP</strain>
    </source>
</reference>
<dbReference type="Proteomes" id="UP001201812">
    <property type="component" value="Unassembled WGS sequence"/>
</dbReference>
<name>A0AAD4N0V2_9BILA</name>
<feature type="region of interest" description="Disordered" evidence="1">
    <location>
        <begin position="189"/>
        <end position="217"/>
    </location>
</feature>
<evidence type="ECO:0000256" key="1">
    <source>
        <dbReference type="SAM" id="MobiDB-lite"/>
    </source>
</evidence>
<evidence type="ECO:0000313" key="2">
    <source>
        <dbReference type="EMBL" id="KAI1713923.1"/>
    </source>
</evidence>
<gene>
    <name evidence="2" type="ORF">DdX_08806</name>
</gene>
<keyword evidence="3" id="KW-1185">Reference proteome</keyword>
<feature type="region of interest" description="Disordered" evidence="1">
    <location>
        <begin position="1"/>
        <end position="28"/>
    </location>
</feature>
<evidence type="ECO:0000313" key="3">
    <source>
        <dbReference type="Proteomes" id="UP001201812"/>
    </source>
</evidence>
<accession>A0AAD4N0V2</accession>
<feature type="compositionally biased region" description="Polar residues" evidence="1">
    <location>
        <begin position="206"/>
        <end position="217"/>
    </location>
</feature>
<organism evidence="2 3">
    <name type="scientific">Ditylenchus destructor</name>
    <dbReference type="NCBI Taxonomy" id="166010"/>
    <lineage>
        <taxon>Eukaryota</taxon>
        <taxon>Metazoa</taxon>
        <taxon>Ecdysozoa</taxon>
        <taxon>Nematoda</taxon>
        <taxon>Chromadorea</taxon>
        <taxon>Rhabditida</taxon>
        <taxon>Tylenchina</taxon>
        <taxon>Tylenchomorpha</taxon>
        <taxon>Sphaerularioidea</taxon>
        <taxon>Anguinidae</taxon>
        <taxon>Anguininae</taxon>
        <taxon>Ditylenchus</taxon>
    </lineage>
</organism>
<feature type="region of interest" description="Disordered" evidence="1">
    <location>
        <begin position="64"/>
        <end position="98"/>
    </location>
</feature>
<comment type="caution">
    <text evidence="2">The sequence shown here is derived from an EMBL/GenBank/DDBJ whole genome shotgun (WGS) entry which is preliminary data.</text>
</comment>
<dbReference type="AlphaFoldDB" id="A0AAD4N0V2"/>
<proteinExistence type="predicted"/>
<protein>
    <submittedName>
        <fullName evidence="2">Uncharacterized protein</fullName>
    </submittedName>
</protein>
<dbReference type="EMBL" id="JAKKPZ010000014">
    <property type="protein sequence ID" value="KAI1713923.1"/>
    <property type="molecule type" value="Genomic_DNA"/>
</dbReference>